<dbReference type="Proteomes" id="UP001239111">
    <property type="component" value="Chromosome 1"/>
</dbReference>
<name>A0ACC2PY09_9HYME</name>
<accession>A0ACC2PY09</accession>
<proteinExistence type="predicted"/>
<evidence type="ECO:0000313" key="2">
    <source>
        <dbReference type="Proteomes" id="UP001239111"/>
    </source>
</evidence>
<sequence>MPKKRITKGKRKSLTIEKGTGLASKSKLKQTKLNFSTKKNPQGMDDQLAKATPATAEDNTQGNDTNVIQNDNMDEQENIEPPKTKNPEKGKRRKFFVTSTPSISGPPRKKKAKK</sequence>
<reference evidence="1" key="1">
    <citation type="submission" date="2023-04" db="EMBL/GenBank/DDBJ databases">
        <title>A chromosome-level genome assembly of the parasitoid wasp Eretmocerus hayati.</title>
        <authorList>
            <person name="Zhong Y."/>
            <person name="Liu S."/>
            <person name="Liu Y."/>
        </authorList>
    </citation>
    <scope>NUCLEOTIDE SEQUENCE</scope>
    <source>
        <strain evidence="1">ZJU_SS_LIU_2023</strain>
    </source>
</reference>
<protein>
    <submittedName>
        <fullName evidence="1">Uncharacterized protein</fullName>
    </submittedName>
</protein>
<comment type="caution">
    <text evidence="1">The sequence shown here is derived from an EMBL/GenBank/DDBJ whole genome shotgun (WGS) entry which is preliminary data.</text>
</comment>
<dbReference type="EMBL" id="CM056741">
    <property type="protein sequence ID" value="KAJ8686670.1"/>
    <property type="molecule type" value="Genomic_DNA"/>
</dbReference>
<gene>
    <name evidence="1" type="ORF">QAD02_022464</name>
</gene>
<keyword evidence="2" id="KW-1185">Reference proteome</keyword>
<organism evidence="1 2">
    <name type="scientific">Eretmocerus hayati</name>
    <dbReference type="NCBI Taxonomy" id="131215"/>
    <lineage>
        <taxon>Eukaryota</taxon>
        <taxon>Metazoa</taxon>
        <taxon>Ecdysozoa</taxon>
        <taxon>Arthropoda</taxon>
        <taxon>Hexapoda</taxon>
        <taxon>Insecta</taxon>
        <taxon>Pterygota</taxon>
        <taxon>Neoptera</taxon>
        <taxon>Endopterygota</taxon>
        <taxon>Hymenoptera</taxon>
        <taxon>Apocrita</taxon>
        <taxon>Proctotrupomorpha</taxon>
        <taxon>Chalcidoidea</taxon>
        <taxon>Aphelinidae</taxon>
        <taxon>Aphelininae</taxon>
        <taxon>Eretmocerus</taxon>
    </lineage>
</organism>
<evidence type="ECO:0000313" key="1">
    <source>
        <dbReference type="EMBL" id="KAJ8686670.1"/>
    </source>
</evidence>